<organism evidence="10 13">
    <name type="scientific">Arthrobacter bambusae</name>
    <dbReference type="NCBI Taxonomy" id="1338426"/>
    <lineage>
        <taxon>Bacteria</taxon>
        <taxon>Bacillati</taxon>
        <taxon>Actinomycetota</taxon>
        <taxon>Actinomycetes</taxon>
        <taxon>Micrococcales</taxon>
        <taxon>Micrococcaceae</taxon>
        <taxon>Arthrobacter</taxon>
    </lineage>
</organism>
<protein>
    <submittedName>
        <fullName evidence="10">Multiple sugar transport system permease protein/raffinose/stachyose/melibiose transport system permease protein</fullName>
    </submittedName>
</protein>
<evidence type="ECO:0000256" key="8">
    <source>
        <dbReference type="SAM" id="MobiDB-lite"/>
    </source>
</evidence>
<dbReference type="Proteomes" id="UP001230951">
    <property type="component" value="Unassembled WGS sequence"/>
</dbReference>
<keyword evidence="10" id="KW-0762">Sugar transport</keyword>
<feature type="region of interest" description="Disordered" evidence="8">
    <location>
        <begin position="1"/>
        <end position="40"/>
    </location>
</feature>
<evidence type="ECO:0000256" key="3">
    <source>
        <dbReference type="ARBA" id="ARBA00022475"/>
    </source>
</evidence>
<evidence type="ECO:0000259" key="9">
    <source>
        <dbReference type="PROSITE" id="PS50928"/>
    </source>
</evidence>
<dbReference type="GO" id="GO:0005886">
    <property type="term" value="C:plasma membrane"/>
    <property type="evidence" value="ECO:0007669"/>
    <property type="project" value="UniProtKB-SubCell"/>
</dbReference>
<keyword evidence="3" id="KW-1003">Cell membrane</keyword>
<feature type="domain" description="ABC transmembrane type-1" evidence="9">
    <location>
        <begin position="111"/>
        <end position="323"/>
    </location>
</feature>
<feature type="transmembrane region" description="Helical" evidence="7">
    <location>
        <begin position="199"/>
        <end position="220"/>
    </location>
</feature>
<dbReference type="Proteomes" id="UP001242995">
    <property type="component" value="Unassembled WGS sequence"/>
</dbReference>
<dbReference type="InterPro" id="IPR051393">
    <property type="entry name" value="ABC_transporter_permease"/>
</dbReference>
<sequence length="334" mass="36437">MSTTAEKPAAPDSEPGAAGRTTAGKSQPGTGRRTGKAGRVRRLTRRDKFVLAIMVGVPTLIQLLLVWLPTLFSIALSFTRWNGLDLKDIKAAGTDNYHYVVQDYPPFWPAIQHNVLWLVFLALIATPLGLLLAVLLDQKIRGSKIYQSIFFTPVMLSLALIGIIWQLFYNRDSGLLNYLLGTAGTPQAVDWFGNSNVNIWAAMVAATWRHAGYVMILYLAGLKGVDPSLREAASIDGASAAQTFFRIVFPAMRPVNIVIVVITIIESLRAFDIVYVINRGTNGLELISALVIQNLIGEGQVIGVGSSLAVILLVISLIPIVFYLIRTFGKESKA</sequence>
<dbReference type="PROSITE" id="PS50928">
    <property type="entry name" value="ABC_TM1"/>
    <property type="match status" value="1"/>
</dbReference>
<dbReference type="GO" id="GO:0055085">
    <property type="term" value="P:transmembrane transport"/>
    <property type="evidence" value="ECO:0007669"/>
    <property type="project" value="InterPro"/>
</dbReference>
<dbReference type="EMBL" id="JAUSTF010000002">
    <property type="protein sequence ID" value="MDQ0179553.1"/>
    <property type="molecule type" value="Genomic_DNA"/>
</dbReference>
<dbReference type="CDD" id="cd06261">
    <property type="entry name" value="TM_PBP2"/>
    <property type="match status" value="1"/>
</dbReference>
<gene>
    <name evidence="10" type="ORF">J2S90_000734</name>
    <name evidence="11" type="ORF">J2S93_000969</name>
</gene>
<feature type="transmembrane region" description="Helical" evidence="7">
    <location>
        <begin position="49"/>
        <end position="76"/>
    </location>
</feature>
<evidence type="ECO:0000313" key="10">
    <source>
        <dbReference type="EMBL" id="MDP9903794.1"/>
    </source>
</evidence>
<evidence type="ECO:0000256" key="2">
    <source>
        <dbReference type="ARBA" id="ARBA00022448"/>
    </source>
</evidence>
<keyword evidence="2 7" id="KW-0813">Transport</keyword>
<dbReference type="PANTHER" id="PTHR30193">
    <property type="entry name" value="ABC TRANSPORTER PERMEASE PROTEIN"/>
    <property type="match status" value="1"/>
</dbReference>
<proteinExistence type="inferred from homology"/>
<feature type="transmembrane region" description="Helical" evidence="7">
    <location>
        <begin position="148"/>
        <end position="168"/>
    </location>
</feature>
<comment type="similarity">
    <text evidence="7">Belongs to the binding-protein-dependent transport system permease family.</text>
</comment>
<dbReference type="Pfam" id="PF00528">
    <property type="entry name" value="BPD_transp_1"/>
    <property type="match status" value="1"/>
</dbReference>
<evidence type="ECO:0000256" key="6">
    <source>
        <dbReference type="ARBA" id="ARBA00023136"/>
    </source>
</evidence>
<dbReference type="InterPro" id="IPR035906">
    <property type="entry name" value="MetI-like_sf"/>
</dbReference>
<evidence type="ECO:0000313" key="11">
    <source>
        <dbReference type="EMBL" id="MDQ0179553.1"/>
    </source>
</evidence>
<keyword evidence="4 7" id="KW-0812">Transmembrane</keyword>
<dbReference type="Gene3D" id="1.10.3720.10">
    <property type="entry name" value="MetI-like"/>
    <property type="match status" value="1"/>
</dbReference>
<dbReference type="SUPFAM" id="SSF161098">
    <property type="entry name" value="MetI-like"/>
    <property type="match status" value="1"/>
</dbReference>
<reference evidence="10 12" key="1">
    <citation type="submission" date="2023-07" db="EMBL/GenBank/DDBJ databases">
        <title>Sorghum-associated microbial communities from plants grown in Nebraska, USA.</title>
        <authorList>
            <person name="Schachtman D."/>
        </authorList>
    </citation>
    <scope>NUCLEOTIDE SEQUENCE</scope>
    <source>
        <strain evidence="10">DS1006</strain>
        <strain evidence="11 12">DS1016</strain>
    </source>
</reference>
<evidence type="ECO:0000256" key="1">
    <source>
        <dbReference type="ARBA" id="ARBA00004651"/>
    </source>
</evidence>
<dbReference type="EMBL" id="JAUSRG010000001">
    <property type="protein sequence ID" value="MDP9903794.1"/>
    <property type="molecule type" value="Genomic_DNA"/>
</dbReference>
<comment type="subcellular location">
    <subcellularLocation>
        <location evidence="1 7">Cell membrane</location>
        <topology evidence="1 7">Multi-pass membrane protein</topology>
    </subcellularLocation>
</comment>
<evidence type="ECO:0000256" key="5">
    <source>
        <dbReference type="ARBA" id="ARBA00022989"/>
    </source>
</evidence>
<feature type="transmembrane region" description="Helical" evidence="7">
    <location>
        <begin position="301"/>
        <end position="325"/>
    </location>
</feature>
<comment type="caution">
    <text evidence="10">The sequence shown here is derived from an EMBL/GenBank/DDBJ whole genome shotgun (WGS) entry which is preliminary data.</text>
</comment>
<dbReference type="AlphaFoldDB" id="A0AAW8DFD5"/>
<keyword evidence="6 7" id="KW-0472">Membrane</keyword>
<name>A0AAW8DFD5_9MICC</name>
<dbReference type="RefSeq" id="WP_059389493.1">
    <property type="nucleotide sequence ID" value="NZ_JAUSRG010000001.1"/>
</dbReference>
<evidence type="ECO:0000256" key="7">
    <source>
        <dbReference type="RuleBase" id="RU363032"/>
    </source>
</evidence>
<accession>A0AAW8DFD5</accession>
<evidence type="ECO:0000313" key="13">
    <source>
        <dbReference type="Proteomes" id="UP001242995"/>
    </source>
</evidence>
<keyword evidence="5 7" id="KW-1133">Transmembrane helix</keyword>
<dbReference type="InterPro" id="IPR000515">
    <property type="entry name" value="MetI-like"/>
</dbReference>
<evidence type="ECO:0000256" key="4">
    <source>
        <dbReference type="ARBA" id="ARBA00022692"/>
    </source>
</evidence>
<dbReference type="PANTHER" id="PTHR30193:SF37">
    <property type="entry name" value="INNER MEMBRANE ABC TRANSPORTER PERMEASE PROTEIN YCJO"/>
    <property type="match status" value="1"/>
</dbReference>
<feature type="transmembrane region" description="Helical" evidence="7">
    <location>
        <begin position="115"/>
        <end position="136"/>
    </location>
</feature>
<evidence type="ECO:0000313" key="12">
    <source>
        <dbReference type="Proteomes" id="UP001230951"/>
    </source>
</evidence>
<keyword evidence="12" id="KW-1185">Reference proteome</keyword>